<keyword evidence="3" id="KW-1185">Reference proteome</keyword>
<reference evidence="2 3" key="1">
    <citation type="submission" date="2024-01" db="EMBL/GenBank/DDBJ databases">
        <title>The complete chloroplast genome sequence of Lithospermum erythrorhizon: insights into the phylogenetic relationship among Boraginaceae species and the maternal lineages of purple gromwells.</title>
        <authorList>
            <person name="Okada T."/>
            <person name="Watanabe K."/>
        </authorList>
    </citation>
    <scope>NUCLEOTIDE SEQUENCE [LARGE SCALE GENOMIC DNA]</scope>
</reference>
<dbReference type="EMBL" id="BAABME010023780">
    <property type="protein sequence ID" value="GAA0168804.1"/>
    <property type="molecule type" value="Genomic_DNA"/>
</dbReference>
<organism evidence="2 3">
    <name type="scientific">Lithospermum erythrorhizon</name>
    <name type="common">Purple gromwell</name>
    <name type="synonym">Lithospermum officinale var. erythrorhizon</name>
    <dbReference type="NCBI Taxonomy" id="34254"/>
    <lineage>
        <taxon>Eukaryota</taxon>
        <taxon>Viridiplantae</taxon>
        <taxon>Streptophyta</taxon>
        <taxon>Embryophyta</taxon>
        <taxon>Tracheophyta</taxon>
        <taxon>Spermatophyta</taxon>
        <taxon>Magnoliopsida</taxon>
        <taxon>eudicotyledons</taxon>
        <taxon>Gunneridae</taxon>
        <taxon>Pentapetalae</taxon>
        <taxon>asterids</taxon>
        <taxon>lamiids</taxon>
        <taxon>Boraginales</taxon>
        <taxon>Boraginaceae</taxon>
        <taxon>Boraginoideae</taxon>
        <taxon>Lithospermeae</taxon>
        <taxon>Lithospermum</taxon>
    </lineage>
</organism>
<sequence length="139" mass="15590">MAYRNPPQPSPPPTVVVEQHPPPTEEEVKQPQPLKLDEIQENPKYSKSFYAKVTAIKSPYDTKVSYFNHAAINESLNINPPSSHQGKSAVVCKLSKKQQMLKEMRHVLVGKFSLGRPTITLVRIVTLHYHIGGVHILSS</sequence>
<gene>
    <name evidence="2" type="ORF">LIER_40641</name>
</gene>
<proteinExistence type="predicted"/>
<name>A0AAV3QYU2_LITER</name>
<dbReference type="Proteomes" id="UP001454036">
    <property type="component" value="Unassembled WGS sequence"/>
</dbReference>
<evidence type="ECO:0000313" key="2">
    <source>
        <dbReference type="EMBL" id="GAA0168804.1"/>
    </source>
</evidence>
<comment type="caution">
    <text evidence="2">The sequence shown here is derived from an EMBL/GenBank/DDBJ whole genome shotgun (WGS) entry which is preliminary data.</text>
</comment>
<protein>
    <submittedName>
        <fullName evidence="2">Uncharacterized protein</fullName>
    </submittedName>
</protein>
<evidence type="ECO:0000256" key="1">
    <source>
        <dbReference type="SAM" id="MobiDB-lite"/>
    </source>
</evidence>
<dbReference type="AlphaFoldDB" id="A0AAV3QYU2"/>
<accession>A0AAV3QYU2</accession>
<feature type="region of interest" description="Disordered" evidence="1">
    <location>
        <begin position="1"/>
        <end position="37"/>
    </location>
</feature>
<evidence type="ECO:0000313" key="3">
    <source>
        <dbReference type="Proteomes" id="UP001454036"/>
    </source>
</evidence>
<feature type="compositionally biased region" description="Pro residues" evidence="1">
    <location>
        <begin position="1"/>
        <end position="14"/>
    </location>
</feature>